<keyword evidence="1" id="KW-0732">Signal</keyword>
<reference evidence="2 3" key="1">
    <citation type="journal article" date="2012" name="Int. J. Syst. Evol. Microbiol.">
        <title>Flammeovirga pacifica sp. nov., isolated from deep-sea sediment.</title>
        <authorList>
            <person name="Xu H."/>
            <person name="Fu Y."/>
            <person name="Yang N."/>
            <person name="Ding Z."/>
            <person name="Lai Q."/>
            <person name="Zeng R."/>
        </authorList>
    </citation>
    <scope>NUCLEOTIDE SEQUENCE [LARGE SCALE GENOMIC DNA]</scope>
    <source>
        <strain evidence="3">DSM 24597 / LMG 26175 / WPAGA1</strain>
    </source>
</reference>
<comment type="caution">
    <text evidence="2">The sequence shown here is derived from an EMBL/GenBank/DDBJ whole genome shotgun (WGS) entry which is preliminary data.</text>
</comment>
<dbReference type="EMBL" id="JRYR02000001">
    <property type="protein sequence ID" value="OHX67840.1"/>
    <property type="molecule type" value="Genomic_DNA"/>
</dbReference>
<gene>
    <name evidence="2" type="ORF">NH26_16600</name>
</gene>
<sequence length="171" mass="19102">MKNLISIVLLIGLFALESNAQDHPKGYLSMTTSGSGVLQRDAQSFILSLDYNHYVSDRFMIGMSLVGDWEKENQKLESGMQVNNSYKSSVAFYGTYLFGKNRHWGVGGGYAKDITKGDSFKLGNDYVDAFLMYFIPVGNIGYVCPRVGYVHDIQDQEQSVSFGFSFSIPIK</sequence>
<feature type="signal peptide" evidence="1">
    <location>
        <begin position="1"/>
        <end position="20"/>
    </location>
</feature>
<feature type="chain" id="PRO_5010298626" description="Outer membrane protein beta-barrel domain-containing protein" evidence="1">
    <location>
        <begin position="21"/>
        <end position="171"/>
    </location>
</feature>
<accession>A0A1S1Z3I6</accession>
<dbReference type="Proteomes" id="UP000179797">
    <property type="component" value="Unassembled WGS sequence"/>
</dbReference>
<dbReference type="OrthoDB" id="979145at2"/>
<proteinExistence type="predicted"/>
<protein>
    <recommendedName>
        <fullName evidence="4">Outer membrane protein beta-barrel domain-containing protein</fullName>
    </recommendedName>
</protein>
<keyword evidence="3" id="KW-1185">Reference proteome</keyword>
<organism evidence="2 3">
    <name type="scientific">Flammeovirga pacifica</name>
    <dbReference type="NCBI Taxonomy" id="915059"/>
    <lineage>
        <taxon>Bacteria</taxon>
        <taxon>Pseudomonadati</taxon>
        <taxon>Bacteroidota</taxon>
        <taxon>Cytophagia</taxon>
        <taxon>Cytophagales</taxon>
        <taxon>Flammeovirgaceae</taxon>
        <taxon>Flammeovirga</taxon>
    </lineage>
</organism>
<evidence type="ECO:0000313" key="3">
    <source>
        <dbReference type="Proteomes" id="UP000179797"/>
    </source>
</evidence>
<evidence type="ECO:0000313" key="2">
    <source>
        <dbReference type="EMBL" id="OHX67840.1"/>
    </source>
</evidence>
<name>A0A1S1Z3I6_FLAPC</name>
<evidence type="ECO:0008006" key="4">
    <source>
        <dbReference type="Google" id="ProtNLM"/>
    </source>
</evidence>
<dbReference type="RefSeq" id="WP_044219680.1">
    <property type="nucleotide sequence ID" value="NZ_JRYR02000001.1"/>
</dbReference>
<dbReference type="AlphaFoldDB" id="A0A1S1Z3I6"/>
<evidence type="ECO:0000256" key="1">
    <source>
        <dbReference type="SAM" id="SignalP"/>
    </source>
</evidence>